<dbReference type="Gene3D" id="3.30.565.10">
    <property type="entry name" value="Histidine kinase-like ATPase, C-terminal domain"/>
    <property type="match status" value="1"/>
</dbReference>
<dbReference type="AlphaFoldDB" id="A0A437JVL6"/>
<evidence type="ECO:0000313" key="2">
    <source>
        <dbReference type="Proteomes" id="UP000288178"/>
    </source>
</evidence>
<protein>
    <submittedName>
        <fullName evidence="1">Uncharacterized protein</fullName>
    </submittedName>
</protein>
<sequence>MKSPNGGAARRAAVPPRAEIAAMTGEAGPTSAGTGTSVTVPAAEPRLLAGQVGAEVAAALSSALERVEQLARTGRIGRHSLEALQDEIHRARDVAMLGQQVSRLAAGHVRQAPETLELPQLLREALSQRLDAVAARGIELRQVLQPATVSADPSLLFALLLSLLDWAIEHCRSQTVSLHTGLNPWPVHAVLECRFTWCPPDRLALEAELAYEVERLERGDDPSHLDTVAWRLVEQAARAMGVALTREDTASQVRLRLAFPEAPRRWPRLVEALADVDNGAARLHAQPLAGLRLLVYAQRPDVRHVVHEATVPTGLMVDFVATLADLRECALQAPPDLLLVDERGSEVDRVLAEVHAGGRGPVLVHVAEAFRGVELSSSGRFEIVRVSRDTAVRDLAAALGYALNR</sequence>
<accession>A0A437JVL6</accession>
<dbReference type="InterPro" id="IPR036890">
    <property type="entry name" value="HATPase_C_sf"/>
</dbReference>
<dbReference type="OrthoDB" id="9149617at2"/>
<dbReference type="RefSeq" id="WP_128198449.1">
    <property type="nucleotide sequence ID" value="NZ_SACT01000003.1"/>
</dbReference>
<keyword evidence="2" id="KW-1185">Reference proteome</keyword>
<organism evidence="1 2">
    <name type="scientific">Rubrivivax albus</name>
    <dbReference type="NCBI Taxonomy" id="2499835"/>
    <lineage>
        <taxon>Bacteria</taxon>
        <taxon>Pseudomonadati</taxon>
        <taxon>Pseudomonadota</taxon>
        <taxon>Betaproteobacteria</taxon>
        <taxon>Burkholderiales</taxon>
        <taxon>Sphaerotilaceae</taxon>
        <taxon>Rubrivivax</taxon>
    </lineage>
</organism>
<dbReference type="Proteomes" id="UP000288178">
    <property type="component" value="Unassembled WGS sequence"/>
</dbReference>
<dbReference type="EMBL" id="SACT01000003">
    <property type="protein sequence ID" value="RVT51448.1"/>
    <property type="molecule type" value="Genomic_DNA"/>
</dbReference>
<evidence type="ECO:0000313" key="1">
    <source>
        <dbReference type="EMBL" id="RVT51448.1"/>
    </source>
</evidence>
<name>A0A437JVL6_9BURK</name>
<gene>
    <name evidence="1" type="ORF">ENE75_11520</name>
</gene>
<reference evidence="1 2" key="1">
    <citation type="submission" date="2019-01" db="EMBL/GenBank/DDBJ databases">
        <authorList>
            <person name="Chen W.-M."/>
        </authorList>
    </citation>
    <scope>NUCLEOTIDE SEQUENCE [LARGE SCALE GENOMIC DNA]</scope>
    <source>
        <strain evidence="1 2">ICH-3</strain>
    </source>
</reference>
<comment type="caution">
    <text evidence="1">The sequence shown here is derived from an EMBL/GenBank/DDBJ whole genome shotgun (WGS) entry which is preliminary data.</text>
</comment>
<proteinExistence type="predicted"/>